<name>A0ABP0R8G5_9DINO</name>
<evidence type="ECO:0000313" key="2">
    <source>
        <dbReference type="Proteomes" id="UP001642484"/>
    </source>
</evidence>
<dbReference type="Proteomes" id="UP001642484">
    <property type="component" value="Unassembled WGS sequence"/>
</dbReference>
<dbReference type="EMBL" id="CAXAMN010025550">
    <property type="protein sequence ID" value="CAK9095905.1"/>
    <property type="molecule type" value="Genomic_DNA"/>
</dbReference>
<organism evidence="1 2">
    <name type="scientific">Durusdinium trenchii</name>
    <dbReference type="NCBI Taxonomy" id="1381693"/>
    <lineage>
        <taxon>Eukaryota</taxon>
        <taxon>Sar</taxon>
        <taxon>Alveolata</taxon>
        <taxon>Dinophyceae</taxon>
        <taxon>Suessiales</taxon>
        <taxon>Symbiodiniaceae</taxon>
        <taxon>Durusdinium</taxon>
    </lineage>
</organism>
<protein>
    <submittedName>
        <fullName evidence="1">Uncharacterized protein</fullName>
    </submittedName>
</protein>
<proteinExistence type="predicted"/>
<accession>A0ABP0R8G5</accession>
<keyword evidence="2" id="KW-1185">Reference proteome</keyword>
<evidence type="ECO:0000313" key="1">
    <source>
        <dbReference type="EMBL" id="CAK9095905.1"/>
    </source>
</evidence>
<sequence>MAPKALPSRNVPSAVMKMMMPRVVKAKTSAEQNTELYSALDMVPCEFPVTLDLKHRPPQEAQENR</sequence>
<comment type="caution">
    <text evidence="1">The sequence shown here is derived from an EMBL/GenBank/DDBJ whole genome shotgun (WGS) entry which is preliminary data.</text>
</comment>
<gene>
    <name evidence="1" type="ORF">CCMP2556_LOCUS45640</name>
</gene>
<reference evidence="1 2" key="1">
    <citation type="submission" date="2024-02" db="EMBL/GenBank/DDBJ databases">
        <authorList>
            <person name="Chen Y."/>
            <person name="Shah S."/>
            <person name="Dougan E. K."/>
            <person name="Thang M."/>
            <person name="Chan C."/>
        </authorList>
    </citation>
    <scope>NUCLEOTIDE SEQUENCE [LARGE SCALE GENOMIC DNA]</scope>
</reference>